<dbReference type="EC" id="6.3.2.10" evidence="6"/>
<dbReference type="PANTHER" id="PTHR43024">
    <property type="entry name" value="UDP-N-ACETYLMURAMOYL-TRIPEPTIDE--D-ALANYL-D-ALANINE LIGASE"/>
    <property type="match status" value="1"/>
</dbReference>
<evidence type="ECO:0000259" key="4">
    <source>
        <dbReference type="Pfam" id="PF02875"/>
    </source>
</evidence>
<evidence type="ECO:0000313" key="6">
    <source>
        <dbReference type="EMBL" id="MBB5270018.1"/>
    </source>
</evidence>
<dbReference type="PANTHER" id="PTHR43024:SF1">
    <property type="entry name" value="UDP-N-ACETYLMURAMOYL-TRIPEPTIDE--D-ALANYL-D-ALANINE LIGASE"/>
    <property type="match status" value="1"/>
</dbReference>
<protein>
    <submittedName>
        <fullName evidence="6">UDP-N-acetylmuramoyl-tripeptide--D-alanyl-D-alanine ligase</fullName>
        <ecNumber evidence="6">6.3.2.10</ecNumber>
    </submittedName>
</protein>
<dbReference type="GO" id="GO:0005524">
    <property type="term" value="F:ATP binding"/>
    <property type="evidence" value="ECO:0007669"/>
    <property type="project" value="UniProtKB-KW"/>
</dbReference>
<dbReference type="InterPro" id="IPR036565">
    <property type="entry name" value="Mur-like_cat_sf"/>
</dbReference>
<feature type="domain" description="Mur ligase C-terminal" evidence="4">
    <location>
        <begin position="194"/>
        <end position="308"/>
    </location>
</feature>
<dbReference type="AlphaFoldDB" id="A0A7W8HDP9"/>
<gene>
    <name evidence="6" type="ORF">HNQ70_000002</name>
</gene>
<comment type="caution">
    <text evidence="6">The sequence shown here is derived from an EMBL/GenBank/DDBJ whole genome shotgun (WGS) entry which is preliminary data.</text>
</comment>
<reference evidence="6 7" key="1">
    <citation type="submission" date="2020-08" db="EMBL/GenBank/DDBJ databases">
        <title>Genomic Encyclopedia of Type Strains, Phase IV (KMG-IV): sequencing the most valuable type-strain genomes for metagenomic binning, comparative biology and taxonomic classification.</title>
        <authorList>
            <person name="Goeker M."/>
        </authorList>
    </citation>
    <scope>NUCLEOTIDE SEQUENCE [LARGE SCALE GENOMIC DNA]</scope>
    <source>
        <strain evidence="6 7">DSM 29781</strain>
    </source>
</reference>
<dbReference type="GO" id="GO:0047480">
    <property type="term" value="F:UDP-N-acetylmuramoyl-tripeptide-D-alanyl-D-alanine ligase activity"/>
    <property type="evidence" value="ECO:0007669"/>
    <property type="project" value="UniProtKB-EC"/>
</dbReference>
<keyword evidence="7" id="KW-1185">Reference proteome</keyword>
<dbReference type="SUPFAM" id="SSF53244">
    <property type="entry name" value="MurD-like peptide ligases, peptide-binding domain"/>
    <property type="match status" value="1"/>
</dbReference>
<dbReference type="SUPFAM" id="SSF53623">
    <property type="entry name" value="MurD-like peptide ligases, catalytic domain"/>
    <property type="match status" value="1"/>
</dbReference>
<evidence type="ECO:0000256" key="2">
    <source>
        <dbReference type="ARBA" id="ARBA00022741"/>
    </source>
</evidence>
<dbReference type="Gene3D" id="3.90.190.20">
    <property type="entry name" value="Mur ligase, C-terminal domain"/>
    <property type="match status" value="1"/>
</dbReference>
<feature type="domain" description="Mur ligase central" evidence="5">
    <location>
        <begin position="69"/>
        <end position="155"/>
    </location>
</feature>
<dbReference type="InterPro" id="IPR013221">
    <property type="entry name" value="Mur_ligase_cen"/>
</dbReference>
<evidence type="ECO:0000256" key="1">
    <source>
        <dbReference type="ARBA" id="ARBA00022598"/>
    </source>
</evidence>
<dbReference type="EMBL" id="JACHGB010000001">
    <property type="protein sequence ID" value="MBB5270018.1"/>
    <property type="molecule type" value="Genomic_DNA"/>
</dbReference>
<dbReference type="Pfam" id="PF08245">
    <property type="entry name" value="Mur_ligase_M"/>
    <property type="match status" value="1"/>
</dbReference>
<keyword evidence="1 6" id="KW-0436">Ligase</keyword>
<dbReference type="InterPro" id="IPR036615">
    <property type="entry name" value="Mur_ligase_C_dom_sf"/>
</dbReference>
<evidence type="ECO:0000313" key="7">
    <source>
        <dbReference type="Proteomes" id="UP000532440"/>
    </source>
</evidence>
<dbReference type="InterPro" id="IPR004101">
    <property type="entry name" value="Mur_ligase_C"/>
</dbReference>
<keyword evidence="3" id="KW-0067">ATP-binding</keyword>
<dbReference type="Pfam" id="PF02875">
    <property type="entry name" value="Mur_ligase_C"/>
    <property type="match status" value="1"/>
</dbReference>
<accession>A0A7W8HDP9</accession>
<organism evidence="6 7">
    <name type="scientific">Quisquiliibacterium transsilvanicum</name>
    <dbReference type="NCBI Taxonomy" id="1549638"/>
    <lineage>
        <taxon>Bacteria</taxon>
        <taxon>Pseudomonadati</taxon>
        <taxon>Pseudomonadota</taxon>
        <taxon>Betaproteobacteria</taxon>
        <taxon>Burkholderiales</taxon>
        <taxon>Burkholderiaceae</taxon>
        <taxon>Quisquiliibacterium</taxon>
    </lineage>
</organism>
<evidence type="ECO:0000259" key="5">
    <source>
        <dbReference type="Pfam" id="PF08245"/>
    </source>
</evidence>
<name>A0A7W8HDP9_9BURK</name>
<sequence>MSMIGAVLERPDAARVIGPAAHTVRNMNDDIGLPLTVMRYERWLNPPETLAAVLLLPFRTLALALSPRYPKVLVLEFGTHSEGHLHWLVKVARPDIGVVTTIGPAHLDTLKTIAGVVHEKGAVVQAVPAAGLVVLGADHEHVADLEALAKCRVIKLPGRGVELAREIARAVGLHLGVSTQTIEAALASHRPEKGRLNLLQLGDLTVIDDHVNANPLSMRLALDTLNELARPGQRRVAMMGAMLELGEETVRYHEQLGAFARQRADVVIGVGELARQFQPDRWFASSPECADHVEEFLLPGDFLLVKGSSSIQMNLIVDRLRTRSDAGSPPGSPG</sequence>
<evidence type="ECO:0000256" key="3">
    <source>
        <dbReference type="ARBA" id="ARBA00022840"/>
    </source>
</evidence>
<dbReference type="InterPro" id="IPR051046">
    <property type="entry name" value="MurCDEF_CellWall_CoF430Synth"/>
</dbReference>
<proteinExistence type="predicted"/>
<keyword evidence="2" id="KW-0547">Nucleotide-binding</keyword>
<dbReference type="Proteomes" id="UP000532440">
    <property type="component" value="Unassembled WGS sequence"/>
</dbReference>
<dbReference type="Gene3D" id="3.40.1190.10">
    <property type="entry name" value="Mur-like, catalytic domain"/>
    <property type="match status" value="1"/>
</dbReference>